<gene>
    <name evidence="1" type="ORF">QBC37DRAFT_430985</name>
</gene>
<proteinExistence type="predicted"/>
<accession>A0AAN6XYN0</accession>
<comment type="caution">
    <text evidence="1">The sequence shown here is derived from an EMBL/GenBank/DDBJ whole genome shotgun (WGS) entry which is preliminary data.</text>
</comment>
<dbReference type="AlphaFoldDB" id="A0AAN6XYN0"/>
<sequence>MSWQTDPSSQANASDPNATLHLQGLAPEVVANIVNHVDEKDSLRNLRLVSKSMDEHARRKMFEKVMLTPELGIDRWKHIADSESLSILPRHAIIQTRDDPDEDYAEDLAGDQMEEFEEALKALSKFPRLNSLELTFTNKCAGKDNDDWIHTGVTESIDGRVEILQWVFQAIKDRMGVEGSSRIRSLTLRNLQNAPIDEFTDSELFSTVMQQLDELHIGMIQEYNEHGPDHDYTCVELQTFPGHLCSKWLAAVAPNLRALSLYSATDNWGCFPGYFDPSDLSFPKLETLSLGYYTLTYDDQLDWLLQQKSITKLVMHNCMIAPLLRIDKENMRQWKTSTRDWEPIASQWGEADPSDIFRYRGTWSQFFDKIADGLPNLKEFCFDYIGIYGDYWGGGEKTPYGVQHRHDHSKAKVFPKRYVIFNNGILPTHWPEARDDGQLETYFELSEELDIPNFHVEFLKNDKASLDKLLEKCRARREGAGI</sequence>
<reference evidence="1" key="1">
    <citation type="journal article" date="2023" name="Mol. Phylogenet. Evol.">
        <title>Genome-scale phylogeny and comparative genomics of the fungal order Sordariales.</title>
        <authorList>
            <person name="Hensen N."/>
            <person name="Bonometti L."/>
            <person name="Westerberg I."/>
            <person name="Brannstrom I.O."/>
            <person name="Guillou S."/>
            <person name="Cros-Aarteil S."/>
            <person name="Calhoun S."/>
            <person name="Haridas S."/>
            <person name="Kuo A."/>
            <person name="Mondo S."/>
            <person name="Pangilinan J."/>
            <person name="Riley R."/>
            <person name="LaButti K."/>
            <person name="Andreopoulos B."/>
            <person name="Lipzen A."/>
            <person name="Chen C."/>
            <person name="Yan M."/>
            <person name="Daum C."/>
            <person name="Ng V."/>
            <person name="Clum A."/>
            <person name="Steindorff A."/>
            <person name="Ohm R.A."/>
            <person name="Martin F."/>
            <person name="Silar P."/>
            <person name="Natvig D.O."/>
            <person name="Lalanne C."/>
            <person name="Gautier V."/>
            <person name="Ament-Velasquez S.L."/>
            <person name="Kruys A."/>
            <person name="Hutchinson M.I."/>
            <person name="Powell A.J."/>
            <person name="Barry K."/>
            <person name="Miller A.N."/>
            <person name="Grigoriev I.V."/>
            <person name="Debuchy R."/>
            <person name="Gladieux P."/>
            <person name="Hiltunen Thoren M."/>
            <person name="Johannesson H."/>
        </authorList>
    </citation>
    <scope>NUCLEOTIDE SEQUENCE</scope>
    <source>
        <strain evidence="1">PSN293</strain>
    </source>
</reference>
<dbReference type="EMBL" id="MU858219">
    <property type="protein sequence ID" value="KAK4209006.1"/>
    <property type="molecule type" value="Genomic_DNA"/>
</dbReference>
<keyword evidence="2" id="KW-1185">Reference proteome</keyword>
<dbReference type="PANTHER" id="PTHR42057:SF2">
    <property type="entry name" value="F-BOX DOMAIN PROTEIN (AFU_ORTHOLOGUE AFUA_4G00200)-RELATED"/>
    <property type="match status" value="1"/>
</dbReference>
<evidence type="ECO:0000313" key="2">
    <source>
        <dbReference type="Proteomes" id="UP001301769"/>
    </source>
</evidence>
<organism evidence="1 2">
    <name type="scientific">Rhypophila decipiens</name>
    <dbReference type="NCBI Taxonomy" id="261697"/>
    <lineage>
        <taxon>Eukaryota</taxon>
        <taxon>Fungi</taxon>
        <taxon>Dikarya</taxon>
        <taxon>Ascomycota</taxon>
        <taxon>Pezizomycotina</taxon>
        <taxon>Sordariomycetes</taxon>
        <taxon>Sordariomycetidae</taxon>
        <taxon>Sordariales</taxon>
        <taxon>Naviculisporaceae</taxon>
        <taxon>Rhypophila</taxon>
    </lineage>
</organism>
<dbReference type="SUPFAM" id="SSF52047">
    <property type="entry name" value="RNI-like"/>
    <property type="match status" value="1"/>
</dbReference>
<reference evidence="1" key="2">
    <citation type="submission" date="2023-05" db="EMBL/GenBank/DDBJ databases">
        <authorList>
            <consortium name="Lawrence Berkeley National Laboratory"/>
            <person name="Steindorff A."/>
            <person name="Hensen N."/>
            <person name="Bonometti L."/>
            <person name="Westerberg I."/>
            <person name="Brannstrom I.O."/>
            <person name="Guillou S."/>
            <person name="Cros-Aarteil S."/>
            <person name="Calhoun S."/>
            <person name="Haridas S."/>
            <person name="Kuo A."/>
            <person name="Mondo S."/>
            <person name="Pangilinan J."/>
            <person name="Riley R."/>
            <person name="Labutti K."/>
            <person name="Andreopoulos B."/>
            <person name="Lipzen A."/>
            <person name="Chen C."/>
            <person name="Yanf M."/>
            <person name="Daum C."/>
            <person name="Ng V."/>
            <person name="Clum A."/>
            <person name="Ohm R."/>
            <person name="Martin F."/>
            <person name="Silar P."/>
            <person name="Natvig D."/>
            <person name="Lalanne C."/>
            <person name="Gautier V."/>
            <person name="Ament-Velasquez S.L."/>
            <person name="Kruys A."/>
            <person name="Hutchinson M.I."/>
            <person name="Powell A.J."/>
            <person name="Barry K."/>
            <person name="Miller A.N."/>
            <person name="Grigoriev I.V."/>
            <person name="Debuchy R."/>
            <person name="Gladieux P."/>
            <person name="Thoren M.H."/>
            <person name="Johannesson H."/>
        </authorList>
    </citation>
    <scope>NUCLEOTIDE SEQUENCE</scope>
    <source>
        <strain evidence="1">PSN293</strain>
    </source>
</reference>
<evidence type="ECO:0000313" key="1">
    <source>
        <dbReference type="EMBL" id="KAK4209006.1"/>
    </source>
</evidence>
<dbReference type="Proteomes" id="UP001301769">
    <property type="component" value="Unassembled WGS sequence"/>
</dbReference>
<protein>
    <submittedName>
        <fullName evidence="1">F-box domain-containing protein</fullName>
    </submittedName>
</protein>
<name>A0AAN6XYN0_9PEZI</name>
<dbReference type="PANTHER" id="PTHR42057">
    <property type="entry name" value="F-BOX DOMAIN PROTEIN (AFU_ORTHOLOGUE AFUA_4G00200)"/>
    <property type="match status" value="1"/>
</dbReference>